<keyword evidence="4" id="KW-1185">Reference proteome</keyword>
<evidence type="ECO:0000259" key="2">
    <source>
        <dbReference type="Pfam" id="PF01261"/>
    </source>
</evidence>
<evidence type="ECO:0000256" key="1">
    <source>
        <dbReference type="SAM" id="MobiDB-lite"/>
    </source>
</evidence>
<dbReference type="PANTHER" id="PTHR12110:SF41">
    <property type="entry name" value="INOSOSE DEHYDRATASE"/>
    <property type="match status" value="1"/>
</dbReference>
<feature type="region of interest" description="Disordered" evidence="1">
    <location>
        <begin position="1"/>
        <end position="29"/>
    </location>
</feature>
<dbReference type="Pfam" id="PF01261">
    <property type="entry name" value="AP_endonuc_2"/>
    <property type="match status" value="1"/>
</dbReference>
<accession>A0A1M6M4D9</accession>
<keyword evidence="3" id="KW-0413">Isomerase</keyword>
<dbReference type="Proteomes" id="UP000184386">
    <property type="component" value="Unassembled WGS sequence"/>
</dbReference>
<proteinExistence type="predicted"/>
<feature type="domain" description="Xylose isomerase-like TIM barrel" evidence="2">
    <location>
        <begin position="59"/>
        <end position="279"/>
    </location>
</feature>
<sequence>MKNKVDKENKEDKVDKEDKEDKEDKVDKEMKEFKEDGMLKLSKITGFADEISEDLTVQVRLLKDLGMEYLEFRSAGGRNVADFAPGEVNELKSYLDSEGIKVSAIGSPIGKISINDGFQEHLDSFKRIVETAHTLDTSNIRIFSFYIPEKEEAGKYKNEVIERLGRLKDYARAHETVLLHENEKGIYGDTAPRCKDILESLYDANFKAVFDFANFVQCKEDTLTAYELLKPYIAYIHIKDAVKETGEVRKAGAGDGRIKEILEDLDKNGYRGFLSLEPHLADFAGFKQLEKEGGKLSLSNSEQTFTMAYEALANILNQQGS</sequence>
<dbReference type="GO" id="GO:0016853">
    <property type="term" value="F:isomerase activity"/>
    <property type="evidence" value="ECO:0007669"/>
    <property type="project" value="UniProtKB-KW"/>
</dbReference>
<reference evidence="3 4" key="1">
    <citation type="submission" date="2016-11" db="EMBL/GenBank/DDBJ databases">
        <authorList>
            <person name="Jaros S."/>
            <person name="Januszkiewicz K."/>
            <person name="Wedrychowicz H."/>
        </authorList>
    </citation>
    <scope>NUCLEOTIDE SEQUENCE [LARGE SCALE GENOMIC DNA]</scope>
    <source>
        <strain evidence="3 4">DSM 15929</strain>
    </source>
</reference>
<evidence type="ECO:0000313" key="4">
    <source>
        <dbReference type="Proteomes" id="UP000184386"/>
    </source>
</evidence>
<gene>
    <name evidence="3" type="ORF">SAMN02745136_00836</name>
</gene>
<dbReference type="RefSeq" id="WP_242962370.1">
    <property type="nucleotide sequence ID" value="NZ_FRAC01000007.1"/>
</dbReference>
<protein>
    <submittedName>
        <fullName evidence="3">Sugar phosphate isomerase/epimerase</fullName>
    </submittedName>
</protein>
<dbReference type="InterPro" id="IPR036237">
    <property type="entry name" value="Xyl_isomerase-like_sf"/>
</dbReference>
<organism evidence="3 4">
    <name type="scientific">Anaerocolumna jejuensis DSM 15929</name>
    <dbReference type="NCBI Taxonomy" id="1121322"/>
    <lineage>
        <taxon>Bacteria</taxon>
        <taxon>Bacillati</taxon>
        <taxon>Bacillota</taxon>
        <taxon>Clostridia</taxon>
        <taxon>Lachnospirales</taxon>
        <taxon>Lachnospiraceae</taxon>
        <taxon>Anaerocolumna</taxon>
    </lineage>
</organism>
<evidence type="ECO:0000313" key="3">
    <source>
        <dbReference type="EMBL" id="SHJ78250.1"/>
    </source>
</evidence>
<dbReference type="AlphaFoldDB" id="A0A1M6M4D9"/>
<dbReference type="Gene3D" id="3.20.20.150">
    <property type="entry name" value="Divalent-metal-dependent TIM barrel enzymes"/>
    <property type="match status" value="1"/>
</dbReference>
<dbReference type="InterPro" id="IPR013022">
    <property type="entry name" value="Xyl_isomerase-like_TIM-brl"/>
</dbReference>
<name>A0A1M6M4D9_9FIRM</name>
<dbReference type="STRING" id="1121322.SAMN02745136_00836"/>
<dbReference type="SUPFAM" id="SSF51658">
    <property type="entry name" value="Xylose isomerase-like"/>
    <property type="match status" value="1"/>
</dbReference>
<dbReference type="EMBL" id="FRAC01000007">
    <property type="protein sequence ID" value="SHJ78250.1"/>
    <property type="molecule type" value="Genomic_DNA"/>
</dbReference>
<dbReference type="InterPro" id="IPR050312">
    <property type="entry name" value="IolE/XylAMocC-like"/>
</dbReference>
<dbReference type="PANTHER" id="PTHR12110">
    <property type="entry name" value="HYDROXYPYRUVATE ISOMERASE"/>
    <property type="match status" value="1"/>
</dbReference>